<keyword evidence="1" id="KW-0472">Membrane</keyword>
<proteinExistence type="predicted"/>
<keyword evidence="1" id="KW-1133">Transmembrane helix</keyword>
<dbReference type="Proteomes" id="UP000323144">
    <property type="component" value="Chromosome"/>
</dbReference>
<name>A0A5B9Y402_9MOLU</name>
<feature type="transmembrane region" description="Helical" evidence="1">
    <location>
        <begin position="40"/>
        <end position="60"/>
    </location>
</feature>
<organism evidence="2 3">
    <name type="scientific">Spiroplasma chinense</name>
    <dbReference type="NCBI Taxonomy" id="216932"/>
    <lineage>
        <taxon>Bacteria</taxon>
        <taxon>Bacillati</taxon>
        <taxon>Mycoplasmatota</taxon>
        <taxon>Mollicutes</taxon>
        <taxon>Entomoplasmatales</taxon>
        <taxon>Spiroplasmataceae</taxon>
        <taxon>Spiroplasma</taxon>
    </lineage>
</organism>
<sequence>MRQDKKITNYFIGLLIIVVLDGALTLSIGTRSIIYLAKGIWIAPIIQFIPLIFFATLFAIETIFITKYFKNCEKYKKAGLENFRFKALKEIEDKNIKKFKKTIIVNYIACGLTVCLGFLGLVPLFFMISGTKQYNFDRLIEQNKNNK</sequence>
<dbReference type="KEGG" id="schi:SCHIN_v1c06910"/>
<gene>
    <name evidence="2" type="ORF">SCHIN_v1c06910</name>
</gene>
<feature type="transmembrane region" description="Helical" evidence="1">
    <location>
        <begin position="104"/>
        <end position="128"/>
    </location>
</feature>
<dbReference type="RefSeq" id="WP_166508266.1">
    <property type="nucleotide sequence ID" value="NZ_CP043026.1"/>
</dbReference>
<evidence type="ECO:0000313" key="3">
    <source>
        <dbReference type="Proteomes" id="UP000323144"/>
    </source>
</evidence>
<feature type="transmembrane region" description="Helical" evidence="1">
    <location>
        <begin position="7"/>
        <end position="28"/>
    </location>
</feature>
<keyword evidence="3" id="KW-1185">Reference proteome</keyword>
<evidence type="ECO:0000256" key="1">
    <source>
        <dbReference type="SAM" id="Phobius"/>
    </source>
</evidence>
<dbReference type="EMBL" id="CP043026">
    <property type="protein sequence ID" value="QEH61888.1"/>
    <property type="molecule type" value="Genomic_DNA"/>
</dbReference>
<reference evidence="2 3" key="1">
    <citation type="submission" date="2019-08" db="EMBL/GenBank/DDBJ databases">
        <title>Complete genome sequence of Spiroplasma chinense CCH (DSM 19755).</title>
        <authorList>
            <person name="Shen H.-Y."/>
            <person name="Lin Y.-C."/>
            <person name="Chou L."/>
            <person name="Kuo C.-H."/>
        </authorList>
    </citation>
    <scope>NUCLEOTIDE SEQUENCE [LARGE SCALE GENOMIC DNA]</scope>
    <source>
        <strain evidence="2 3">CCH</strain>
    </source>
</reference>
<evidence type="ECO:0000313" key="2">
    <source>
        <dbReference type="EMBL" id="QEH61888.1"/>
    </source>
</evidence>
<accession>A0A5B9Y402</accession>
<protein>
    <submittedName>
        <fullName evidence="2">Uncharacterized protein</fullName>
    </submittedName>
</protein>
<dbReference type="AlphaFoldDB" id="A0A5B9Y402"/>
<keyword evidence="1" id="KW-0812">Transmembrane</keyword>